<accession>A0ABU9YY39</accession>
<dbReference type="Pfam" id="PF09694">
    <property type="entry name" value="Gcw_chp"/>
    <property type="match status" value="1"/>
</dbReference>
<reference evidence="2 3" key="1">
    <citation type="journal article" date="2018" name="Int. J. Syst. Evol. Microbiol.">
        <title>Uliginosibacterium sediminicola sp. nov., isolated from freshwater sediment.</title>
        <authorList>
            <person name="Hwang W.M."/>
            <person name="Kim S.M."/>
            <person name="Kang K."/>
            <person name="Ahn T.Y."/>
        </authorList>
    </citation>
    <scope>NUCLEOTIDE SEQUENCE [LARGE SCALE GENOMIC DNA]</scope>
    <source>
        <strain evidence="2 3">M1-21</strain>
    </source>
</reference>
<comment type="caution">
    <text evidence="2">The sequence shown here is derived from an EMBL/GenBank/DDBJ whole genome shotgun (WGS) entry which is preliminary data.</text>
</comment>
<feature type="chain" id="PRO_5046199067" evidence="1">
    <location>
        <begin position="31"/>
        <end position="288"/>
    </location>
</feature>
<evidence type="ECO:0000256" key="1">
    <source>
        <dbReference type="SAM" id="SignalP"/>
    </source>
</evidence>
<evidence type="ECO:0000313" key="3">
    <source>
        <dbReference type="Proteomes" id="UP001410394"/>
    </source>
</evidence>
<keyword evidence="1" id="KW-0732">Signal</keyword>
<protein>
    <submittedName>
        <fullName evidence="2">TorF family putative porin</fullName>
    </submittedName>
</protein>
<dbReference type="Proteomes" id="UP001410394">
    <property type="component" value="Unassembled WGS sequence"/>
</dbReference>
<dbReference type="NCBIfam" id="TIGR02001">
    <property type="entry name" value="gcw_chp"/>
    <property type="match status" value="1"/>
</dbReference>
<gene>
    <name evidence="2" type="ORF">ABDB84_08175</name>
</gene>
<feature type="signal peptide" evidence="1">
    <location>
        <begin position="1"/>
        <end position="30"/>
    </location>
</feature>
<name>A0ABU9YY39_9RHOO</name>
<dbReference type="RefSeq" id="WP_345919221.1">
    <property type="nucleotide sequence ID" value="NZ_JBDIVE010000003.1"/>
</dbReference>
<keyword evidence="3" id="KW-1185">Reference proteome</keyword>
<evidence type="ECO:0000313" key="2">
    <source>
        <dbReference type="EMBL" id="MEN3068453.1"/>
    </source>
</evidence>
<organism evidence="2 3">
    <name type="scientific">Uliginosibacterium sediminicola</name>
    <dbReference type="NCBI Taxonomy" id="2024550"/>
    <lineage>
        <taxon>Bacteria</taxon>
        <taxon>Pseudomonadati</taxon>
        <taxon>Pseudomonadota</taxon>
        <taxon>Betaproteobacteria</taxon>
        <taxon>Rhodocyclales</taxon>
        <taxon>Zoogloeaceae</taxon>
        <taxon>Uliginosibacterium</taxon>
    </lineage>
</organism>
<proteinExistence type="predicted"/>
<dbReference type="InterPro" id="IPR010239">
    <property type="entry name" value="CHP02001"/>
</dbReference>
<dbReference type="EMBL" id="JBDIVE010000003">
    <property type="protein sequence ID" value="MEN3068453.1"/>
    <property type="molecule type" value="Genomic_DNA"/>
</dbReference>
<sequence length="288" mass="30216">MSVQHASLIHRSVLGAAVAAALLAMPAAQAADAAPAASDWSFPATVGVVSDYIFRGQSQSWGKPSLQASVEADHASGIYVGTAFETVSSQWLPGAKGELDFFGGYRNKIADTVGYDVGAVYYTYPGGNWKDSVFSPTAPNSLNTLEVYASVSYSFLSLKAGRTMTEYFGWSTDNSPTGTGFAGNPSAGVTGSTKGSYFYEANASYDVVEGWTLSGQLGRQVIAHSKGLNINYYKVGVSHALPAGWSAGVFYSGTNEPTAYKNFISLANGATSSNIAKKKAFVTVSKAF</sequence>